<gene>
    <name evidence="10" type="ORF">FRX97_04500</name>
</gene>
<feature type="domain" description="CBS" evidence="8">
    <location>
        <begin position="205"/>
        <end position="263"/>
    </location>
</feature>
<dbReference type="Pfam" id="PF01380">
    <property type="entry name" value="SIS"/>
    <property type="match status" value="1"/>
</dbReference>
<dbReference type="InterPro" id="IPR001347">
    <property type="entry name" value="SIS_dom"/>
</dbReference>
<name>A0A5C6V8Q3_9FLAO</name>
<evidence type="ECO:0000256" key="7">
    <source>
        <dbReference type="PROSITE-ProRule" id="PRU00703"/>
    </source>
</evidence>
<dbReference type="InterPro" id="IPR046342">
    <property type="entry name" value="CBS_dom_sf"/>
</dbReference>
<evidence type="ECO:0000256" key="2">
    <source>
        <dbReference type="ARBA" id="ARBA00022737"/>
    </source>
</evidence>
<dbReference type="SUPFAM" id="SSF53697">
    <property type="entry name" value="SIS domain"/>
    <property type="match status" value="1"/>
</dbReference>
<dbReference type="GO" id="GO:0097367">
    <property type="term" value="F:carbohydrate derivative binding"/>
    <property type="evidence" value="ECO:0007669"/>
    <property type="project" value="InterPro"/>
</dbReference>
<keyword evidence="11" id="KW-1185">Reference proteome</keyword>
<feature type="site" description="Catalytically relevant" evidence="6">
    <location>
        <position position="188"/>
    </location>
</feature>
<dbReference type="FunFam" id="3.40.50.10490:FF:000011">
    <property type="entry name" value="Arabinose 5-phosphate isomerase"/>
    <property type="match status" value="1"/>
</dbReference>
<dbReference type="GO" id="GO:0005975">
    <property type="term" value="P:carbohydrate metabolic process"/>
    <property type="evidence" value="ECO:0007669"/>
    <property type="project" value="InterPro"/>
</dbReference>
<comment type="caution">
    <text evidence="10">The sequence shown here is derived from an EMBL/GenBank/DDBJ whole genome shotgun (WGS) entry which is preliminary data.</text>
</comment>
<evidence type="ECO:0000259" key="8">
    <source>
        <dbReference type="PROSITE" id="PS51371"/>
    </source>
</evidence>
<dbReference type="Gene3D" id="3.10.580.10">
    <property type="entry name" value="CBS-domain"/>
    <property type="match status" value="1"/>
</dbReference>
<feature type="domain" description="CBS" evidence="8">
    <location>
        <begin position="270"/>
        <end position="323"/>
    </location>
</feature>
<keyword evidence="5" id="KW-0479">Metal-binding</keyword>
<dbReference type="InterPro" id="IPR000644">
    <property type="entry name" value="CBS_dom"/>
</dbReference>
<evidence type="ECO:0000256" key="4">
    <source>
        <dbReference type="PIRNR" id="PIRNR004692"/>
    </source>
</evidence>
<dbReference type="InterPro" id="IPR046348">
    <property type="entry name" value="SIS_dom_sf"/>
</dbReference>
<feature type="site" description="Catalytically relevant" evidence="6">
    <location>
        <position position="54"/>
    </location>
</feature>
<evidence type="ECO:0000256" key="3">
    <source>
        <dbReference type="ARBA" id="ARBA00023122"/>
    </source>
</evidence>
<dbReference type="Gene3D" id="3.40.50.10490">
    <property type="entry name" value="Glucose-6-phosphate isomerase like protein, domain 1"/>
    <property type="match status" value="1"/>
</dbReference>
<dbReference type="PROSITE" id="PS51464">
    <property type="entry name" value="SIS"/>
    <property type="match status" value="1"/>
</dbReference>
<sequence length="323" mass="34859">MDSENNIKNLGKRAIKQVAESINKLLPFVDDNFEKVVKTCMESEGRLVISGIGKSALIGQKLVATLNSTGTPAIFLHAADAIHGDLGMVQPKDLVMLISKSGNSPEIKVLLPYLKAMGNTTIAMTGNLDGFLAKNSDLLLNTTVSRESCPNNLAPTTSTAAQLIMGDALAVTLMELKGFGKADFAKYHPGGALGKKLYLKVEDILDREKSPVVAPNASWKEVILEISAKRLGAAVVMDGTEILGIITDGDIRRMLEKFDNLDALKALDIMSENPKQVGVDKLAYEAFQIMENNNITQLVVVEGKASKFVGLIHIHDILKEGIF</sequence>
<dbReference type="PIRSF" id="PIRSF004692">
    <property type="entry name" value="KdsD_KpsF"/>
    <property type="match status" value="1"/>
</dbReference>
<dbReference type="PANTHER" id="PTHR42745">
    <property type="match status" value="1"/>
</dbReference>
<dbReference type="AlphaFoldDB" id="A0A5C6V8Q3"/>
<accession>A0A5C6V8Q3</accession>
<proteinExistence type="inferred from homology"/>
<dbReference type="InterPro" id="IPR050986">
    <property type="entry name" value="GutQ/KpsF_isomerases"/>
</dbReference>
<feature type="site" description="Catalytically relevant" evidence="6">
    <location>
        <position position="106"/>
    </location>
</feature>
<evidence type="ECO:0000256" key="6">
    <source>
        <dbReference type="PIRSR" id="PIRSR004692-3"/>
    </source>
</evidence>
<dbReference type="PANTHER" id="PTHR42745:SF1">
    <property type="entry name" value="ARABINOSE 5-PHOSPHATE ISOMERASE KDSD"/>
    <property type="match status" value="1"/>
</dbReference>
<reference evidence="10 11" key="1">
    <citation type="submission" date="2019-08" db="EMBL/GenBank/DDBJ databases">
        <title>Genome of Luteibaculum oceani JCM 18817.</title>
        <authorList>
            <person name="Bowman J.P."/>
        </authorList>
    </citation>
    <scope>NUCLEOTIDE SEQUENCE [LARGE SCALE GENOMIC DNA]</scope>
    <source>
        <strain evidence="10 11">JCM 18817</strain>
    </source>
</reference>
<feature type="site" description="Catalytically relevant" evidence="6">
    <location>
        <position position="147"/>
    </location>
</feature>
<dbReference type="EMBL" id="VORB01000003">
    <property type="protein sequence ID" value="TXC81783.1"/>
    <property type="molecule type" value="Genomic_DNA"/>
</dbReference>
<dbReference type="CDD" id="cd05014">
    <property type="entry name" value="SIS_Kpsf"/>
    <property type="match status" value="1"/>
</dbReference>
<evidence type="ECO:0000256" key="5">
    <source>
        <dbReference type="PIRSR" id="PIRSR004692-2"/>
    </source>
</evidence>
<dbReference type="GO" id="GO:0019146">
    <property type="term" value="F:arabinose-5-phosphate isomerase activity"/>
    <property type="evidence" value="ECO:0007669"/>
    <property type="project" value="UniProtKB-ARBA"/>
</dbReference>
<dbReference type="CDD" id="cd04604">
    <property type="entry name" value="CBS_pair_SIS_assoc"/>
    <property type="match status" value="1"/>
</dbReference>
<evidence type="ECO:0000313" key="11">
    <source>
        <dbReference type="Proteomes" id="UP000321168"/>
    </source>
</evidence>
<feature type="binding site" evidence="5">
    <location>
        <position position="77"/>
    </location>
    <ligand>
        <name>Zn(2+)</name>
        <dbReference type="ChEBI" id="CHEBI:29105"/>
    </ligand>
</feature>
<evidence type="ECO:0000259" key="9">
    <source>
        <dbReference type="PROSITE" id="PS51464"/>
    </source>
</evidence>
<dbReference type="Pfam" id="PF00571">
    <property type="entry name" value="CBS"/>
    <property type="match status" value="2"/>
</dbReference>
<dbReference type="Proteomes" id="UP000321168">
    <property type="component" value="Unassembled WGS sequence"/>
</dbReference>
<comment type="similarity">
    <text evidence="1 4">Belongs to the SIS family. GutQ/KpsF subfamily.</text>
</comment>
<dbReference type="NCBIfam" id="TIGR00393">
    <property type="entry name" value="kpsF"/>
    <property type="match status" value="1"/>
</dbReference>
<dbReference type="SMART" id="SM00116">
    <property type="entry name" value="CBS"/>
    <property type="match status" value="2"/>
</dbReference>
<dbReference type="SUPFAM" id="SSF54631">
    <property type="entry name" value="CBS-domain pair"/>
    <property type="match status" value="1"/>
</dbReference>
<keyword evidence="5" id="KW-0862">Zinc</keyword>
<evidence type="ECO:0000313" key="10">
    <source>
        <dbReference type="EMBL" id="TXC81783.1"/>
    </source>
</evidence>
<feature type="domain" description="SIS" evidence="9">
    <location>
        <begin position="36"/>
        <end position="179"/>
    </location>
</feature>
<keyword evidence="2" id="KW-0677">Repeat</keyword>
<dbReference type="InterPro" id="IPR004800">
    <property type="entry name" value="KdsD/KpsF-type"/>
</dbReference>
<keyword evidence="3 7" id="KW-0129">CBS domain</keyword>
<dbReference type="GO" id="GO:1901135">
    <property type="term" value="P:carbohydrate derivative metabolic process"/>
    <property type="evidence" value="ECO:0007669"/>
    <property type="project" value="InterPro"/>
</dbReference>
<dbReference type="PROSITE" id="PS51371">
    <property type="entry name" value="CBS"/>
    <property type="match status" value="2"/>
</dbReference>
<dbReference type="OrthoDB" id="9762536at2"/>
<evidence type="ECO:0000256" key="1">
    <source>
        <dbReference type="ARBA" id="ARBA00008165"/>
    </source>
</evidence>
<dbReference type="RefSeq" id="WP_147013827.1">
    <property type="nucleotide sequence ID" value="NZ_VORB01000003.1"/>
</dbReference>
<organism evidence="10 11">
    <name type="scientific">Luteibaculum oceani</name>
    <dbReference type="NCBI Taxonomy" id="1294296"/>
    <lineage>
        <taxon>Bacteria</taxon>
        <taxon>Pseudomonadati</taxon>
        <taxon>Bacteroidota</taxon>
        <taxon>Flavobacteriia</taxon>
        <taxon>Flavobacteriales</taxon>
        <taxon>Luteibaculaceae</taxon>
        <taxon>Luteibaculum</taxon>
    </lineage>
</organism>
<dbReference type="GO" id="GO:0046872">
    <property type="term" value="F:metal ion binding"/>
    <property type="evidence" value="ECO:0007669"/>
    <property type="project" value="UniProtKB-KW"/>
</dbReference>
<protein>
    <submittedName>
        <fullName evidence="10">KpsF/GutQ family sugar-phosphate isomerase</fullName>
    </submittedName>
</protein>
<dbReference type="InterPro" id="IPR035474">
    <property type="entry name" value="SIS_Kpsf"/>
</dbReference>
<keyword evidence="10" id="KW-0413">Isomerase</keyword>